<feature type="transmembrane region" description="Helical" evidence="8">
    <location>
        <begin position="210"/>
        <end position="230"/>
    </location>
</feature>
<feature type="domain" description="Cas1p 10 TM acyl transferase" evidence="9">
    <location>
        <begin position="148"/>
        <end position="577"/>
    </location>
</feature>
<reference evidence="10" key="1">
    <citation type="submission" date="2014-12" db="EMBL/GenBank/DDBJ databases">
        <title>Insight into the proteome of Arion vulgaris.</title>
        <authorList>
            <person name="Aradska J."/>
            <person name="Bulat T."/>
            <person name="Smidak R."/>
            <person name="Sarate P."/>
            <person name="Gangsoo J."/>
            <person name="Sialana F."/>
            <person name="Bilban M."/>
            <person name="Lubec G."/>
        </authorList>
    </citation>
    <scope>NUCLEOTIDE SEQUENCE</scope>
    <source>
        <tissue evidence="10">Skin</tissue>
    </source>
</reference>
<evidence type="ECO:0000256" key="3">
    <source>
        <dbReference type="ARBA" id="ARBA00022679"/>
    </source>
</evidence>
<feature type="transmembrane region" description="Helical" evidence="8">
    <location>
        <begin position="352"/>
        <end position="375"/>
    </location>
</feature>
<name>A0A0B7AH19_9EUPU</name>
<evidence type="ECO:0000256" key="6">
    <source>
        <dbReference type="ARBA" id="ARBA00023136"/>
    </source>
</evidence>
<evidence type="ECO:0000256" key="1">
    <source>
        <dbReference type="ARBA" id="ARBA00004141"/>
    </source>
</evidence>
<keyword evidence="4 8" id="KW-0812">Transmembrane</keyword>
<proteinExistence type="inferred from homology"/>
<dbReference type="GO" id="GO:0016740">
    <property type="term" value="F:transferase activity"/>
    <property type="evidence" value="ECO:0007669"/>
    <property type="project" value="UniProtKB-KW"/>
</dbReference>
<keyword evidence="5 8" id="KW-1133">Transmembrane helix</keyword>
<comment type="subcellular location">
    <subcellularLocation>
        <location evidence="1">Membrane</location>
        <topology evidence="1">Multi-pass membrane protein</topology>
    </subcellularLocation>
</comment>
<evidence type="ECO:0000259" key="9">
    <source>
        <dbReference type="Pfam" id="PF07779"/>
    </source>
</evidence>
<feature type="transmembrane region" description="Helical" evidence="8">
    <location>
        <begin position="573"/>
        <end position="594"/>
    </location>
</feature>
<keyword evidence="7" id="KW-0325">Glycoprotein</keyword>
<gene>
    <name evidence="10" type="primary">ORF114883</name>
</gene>
<sequence>MCKAIFLWREKVMTINITMQPSFGNSAHLEGDKHSIGQHQFTQTQLILLIAYLIIAIVWLFNSLTFLTQVDIFPRKKNSSTDILKSCLVECNLTSEAQEYNSDKDKGDTEQQEDLSPKNEVLNLHTNNVSEDFKERKSLDIHDSECNNKTVSSHLTAVKHKRTQEAAVVVTSSKFISSLVMFGIIMIYFYLCDYAKIFPQGERVYSRDTFLFLVFIFFLVGCAFSIKPNPDIILNRDQTEEWKGWMQVMFVWYHYFMAKEWYNWIRVYIACYVWMTGFGNFSFFWIRNDFSAWRLLKMLFRLNFLVIFVALTTANEYMLYYICAMHTYWFISVYLFMRCFHSWNCNPVLMTIKFIAYAVFNAIIFDIPGMSYIVFRPFSSILGFNDNSTNILHEWSFRAGLDHWACFVGMLCAYNYPHFEAFMKYIDSKSVQKKEDLTKTTLRVAIIIGCLLLMTWWYTTFMWKDKIAYNITHPYSSMIPIMVFVVARNIHPVLRAYHIQMFANLGKMTLETYLSQLHIYLLSNARMLLVFLPSYPLLNFSLATVIYLYVSHTLFTITNDCSNFLLPNDQNKLLINLFFMVALFSVSVMIAYGLSVL</sequence>
<accession>A0A0B7AH19</accession>
<keyword evidence="6 8" id="KW-0472">Membrane</keyword>
<dbReference type="GO" id="GO:0005794">
    <property type="term" value="C:Golgi apparatus"/>
    <property type="evidence" value="ECO:0007669"/>
    <property type="project" value="UniProtKB-ARBA"/>
</dbReference>
<dbReference type="GO" id="GO:0016020">
    <property type="term" value="C:membrane"/>
    <property type="evidence" value="ECO:0007669"/>
    <property type="project" value="UniProtKB-SubCell"/>
</dbReference>
<feature type="transmembrane region" description="Helical" evidence="8">
    <location>
        <begin position="298"/>
        <end position="313"/>
    </location>
</feature>
<feature type="transmembrane region" description="Helical" evidence="8">
    <location>
        <begin position="437"/>
        <end position="458"/>
    </location>
</feature>
<dbReference type="EMBL" id="HACG01032476">
    <property type="protein sequence ID" value="CEK79341.1"/>
    <property type="molecule type" value="Transcribed_RNA"/>
</dbReference>
<feature type="transmembrane region" description="Helical" evidence="8">
    <location>
        <begin position="478"/>
        <end position="497"/>
    </location>
</feature>
<feature type="transmembrane region" description="Helical" evidence="8">
    <location>
        <begin position="395"/>
        <end position="416"/>
    </location>
</feature>
<protein>
    <recommendedName>
        <fullName evidence="9">Cas1p 10 TM acyl transferase domain-containing protein</fullName>
    </recommendedName>
</protein>
<evidence type="ECO:0000313" key="10">
    <source>
        <dbReference type="EMBL" id="CEK79341.1"/>
    </source>
</evidence>
<feature type="transmembrane region" description="Helical" evidence="8">
    <location>
        <begin position="166"/>
        <end position="190"/>
    </location>
</feature>
<evidence type="ECO:0000256" key="5">
    <source>
        <dbReference type="ARBA" id="ARBA00022989"/>
    </source>
</evidence>
<dbReference type="PANTHER" id="PTHR13533:SF45">
    <property type="entry name" value="CAS1P 10 TM ACYL TRANSFERASE DOMAIN-CONTAINING PROTEIN"/>
    <property type="match status" value="1"/>
</dbReference>
<dbReference type="Pfam" id="PF07779">
    <property type="entry name" value="Cas1_AcylT"/>
    <property type="match status" value="1"/>
</dbReference>
<evidence type="ECO:0000256" key="8">
    <source>
        <dbReference type="SAM" id="Phobius"/>
    </source>
</evidence>
<comment type="similarity">
    <text evidence="2">Belongs to the PC-esterase family. CASD1 subfamily.</text>
</comment>
<dbReference type="PANTHER" id="PTHR13533">
    <property type="entry name" value="N-ACETYLNEURAMINATE 9-O-ACETYLTRANSFERASE"/>
    <property type="match status" value="1"/>
</dbReference>
<evidence type="ECO:0000256" key="2">
    <source>
        <dbReference type="ARBA" id="ARBA00010666"/>
    </source>
</evidence>
<dbReference type="GO" id="GO:0005975">
    <property type="term" value="P:carbohydrate metabolic process"/>
    <property type="evidence" value="ECO:0007669"/>
    <property type="project" value="UniProtKB-ARBA"/>
</dbReference>
<feature type="transmembrane region" description="Helical" evidence="8">
    <location>
        <begin position="46"/>
        <end position="67"/>
    </location>
</feature>
<feature type="transmembrane region" description="Helical" evidence="8">
    <location>
        <begin position="264"/>
        <end position="286"/>
    </location>
</feature>
<keyword evidence="3" id="KW-0808">Transferase</keyword>
<dbReference type="InterPro" id="IPR012419">
    <property type="entry name" value="Cas1_AcylTrans_dom"/>
</dbReference>
<organism evidence="10">
    <name type="scientific">Arion vulgaris</name>
    <dbReference type="NCBI Taxonomy" id="1028688"/>
    <lineage>
        <taxon>Eukaryota</taxon>
        <taxon>Metazoa</taxon>
        <taxon>Spiralia</taxon>
        <taxon>Lophotrochozoa</taxon>
        <taxon>Mollusca</taxon>
        <taxon>Gastropoda</taxon>
        <taxon>Heterobranchia</taxon>
        <taxon>Euthyneura</taxon>
        <taxon>Panpulmonata</taxon>
        <taxon>Eupulmonata</taxon>
        <taxon>Stylommatophora</taxon>
        <taxon>Helicina</taxon>
        <taxon>Arionoidea</taxon>
        <taxon>Arionidae</taxon>
        <taxon>Arion</taxon>
    </lineage>
</organism>
<evidence type="ECO:0000256" key="7">
    <source>
        <dbReference type="ARBA" id="ARBA00023180"/>
    </source>
</evidence>
<dbReference type="AlphaFoldDB" id="A0A0B7AH19"/>
<evidence type="ECO:0000256" key="4">
    <source>
        <dbReference type="ARBA" id="ARBA00022692"/>
    </source>
</evidence>
<feature type="transmembrane region" description="Helical" evidence="8">
    <location>
        <begin position="319"/>
        <end position="340"/>
    </location>
</feature>